<protein>
    <submittedName>
        <fullName evidence="2">Uncharacterized protein</fullName>
    </submittedName>
</protein>
<evidence type="ECO:0000256" key="1">
    <source>
        <dbReference type="SAM" id="Phobius"/>
    </source>
</evidence>
<dbReference type="EMBL" id="MFAE01000002">
    <property type="protein sequence ID" value="OGD67642.1"/>
    <property type="molecule type" value="Genomic_DNA"/>
</dbReference>
<keyword evidence="1" id="KW-0812">Transmembrane</keyword>
<evidence type="ECO:0000313" key="3">
    <source>
        <dbReference type="Proteomes" id="UP000179003"/>
    </source>
</evidence>
<comment type="caution">
    <text evidence="2">The sequence shown here is derived from an EMBL/GenBank/DDBJ whole genome shotgun (WGS) entry which is preliminary data.</text>
</comment>
<dbReference type="Proteomes" id="UP000179003">
    <property type="component" value="Unassembled WGS sequence"/>
</dbReference>
<organism evidence="2 3">
    <name type="scientific">Candidatus Campbellbacteria bacterium RIFOXYC2_FULL_35_25</name>
    <dbReference type="NCBI Taxonomy" id="1797582"/>
    <lineage>
        <taxon>Bacteria</taxon>
        <taxon>Candidatus Campbelliibacteriota</taxon>
    </lineage>
</organism>
<accession>A0A1F5EJQ8</accession>
<evidence type="ECO:0000313" key="2">
    <source>
        <dbReference type="EMBL" id="OGD67642.1"/>
    </source>
</evidence>
<gene>
    <name evidence="2" type="ORF">A2442_03660</name>
</gene>
<dbReference type="AlphaFoldDB" id="A0A1F5EJQ8"/>
<name>A0A1F5EJQ8_9BACT</name>
<reference evidence="2 3" key="1">
    <citation type="journal article" date="2016" name="Nat. Commun.">
        <title>Thousands of microbial genomes shed light on interconnected biogeochemical processes in an aquifer system.</title>
        <authorList>
            <person name="Anantharaman K."/>
            <person name="Brown C.T."/>
            <person name="Hug L.A."/>
            <person name="Sharon I."/>
            <person name="Castelle C.J."/>
            <person name="Probst A.J."/>
            <person name="Thomas B.C."/>
            <person name="Singh A."/>
            <person name="Wilkins M.J."/>
            <person name="Karaoz U."/>
            <person name="Brodie E.L."/>
            <person name="Williams K.H."/>
            <person name="Hubbard S.S."/>
            <person name="Banfield J.F."/>
        </authorList>
    </citation>
    <scope>NUCLEOTIDE SEQUENCE [LARGE SCALE GENOMIC DNA]</scope>
</reference>
<dbReference type="STRING" id="1797582.A2442_03660"/>
<proteinExistence type="predicted"/>
<sequence length="93" mass="10441">MEIINFDIVMLVVMIASSIWVFFMISGYGGVIGTSFKTIGWGAIFLAGSHIFEELAHKFITSEISQTYGLLYHSIELVGFLMIIFGLRMLVKK</sequence>
<feature type="transmembrane region" description="Helical" evidence="1">
    <location>
        <begin position="6"/>
        <end position="25"/>
    </location>
</feature>
<feature type="transmembrane region" description="Helical" evidence="1">
    <location>
        <begin position="72"/>
        <end position="91"/>
    </location>
</feature>
<keyword evidence="1" id="KW-1133">Transmembrane helix</keyword>
<keyword evidence="1" id="KW-0472">Membrane</keyword>